<feature type="chain" id="PRO_5002533249" evidence="3">
    <location>
        <begin position="34"/>
        <end position="1808"/>
    </location>
</feature>
<feature type="signal peptide" evidence="3">
    <location>
        <begin position="1"/>
        <end position="33"/>
    </location>
</feature>
<organism evidence="5 6">
    <name type="scientific">Candidatus Woesebacteria bacterium GW2011_GWA1_38_8</name>
    <dbReference type="NCBI Taxonomy" id="1618547"/>
    <lineage>
        <taxon>Bacteria</taxon>
        <taxon>Candidatus Woeseibacteriota</taxon>
    </lineage>
</organism>
<name>A0A0G0KVA4_9BACT</name>
<evidence type="ECO:0000256" key="2">
    <source>
        <dbReference type="SAM" id="Phobius"/>
    </source>
</evidence>
<dbReference type="Pfam" id="PF01345">
    <property type="entry name" value="DUF11"/>
    <property type="match status" value="1"/>
</dbReference>
<feature type="compositionally biased region" description="Acidic residues" evidence="1">
    <location>
        <begin position="1730"/>
        <end position="1761"/>
    </location>
</feature>
<sequence length="1808" mass="195800">MKIRFFRKFFNIFTSLLLLLNAFNPYFVASVYAQDVPPVTTETEVISNPAPTVAVTIPVETTPPATEPTDVTSPETLPSTSEPTTVEVTPTVTVGEIVAEDPEVEVLGTDAETGGEAPADENVTDPLEFDLADPVTSEESAQATSVVTDKADYTPTELVTITGTGYVPGVVLIVEVLVDGVVFSSGETLADENGEFIYPYQLDGTYRPYYEVVIRSESGEVLAETSFTDSVEDKIKICHKTSSTVNPWNAIEVGSPSLPRHFGHGDYLYTGPHDLGPIHNGNEEQMRDADRWCQENDPSLLPTPTGTITPAPTCGNGALDTDETCDYGAGYNGGQSSCSLDCQLRTVEESCAEGEVIPSSNIFVDIDGGNGESYSKTDWDPATGSETDPTYGGWDNDQLIGMVVGPEKCDSDESAQFVVGEAGKYITQLQVRALDGISYTDSFDVYLNDIFLAHYEDNNAGGENWDTLIFPVPGPDGHGVQGPVTVKFYSVDDPWEDCQEWGQVAINWTEISGYSCSQSPSPTPTPTSTPSPTPTPTSTLTPTPTATVTPIQLCGNGELDGDEDCDYGNRNGGESSCTLDCEWRDVAPECEKDQTPLPTYESVDIDGLNDGFYSKTFWSPATGLSSGATYGDWDEHEEIGMVVSPGDCDTSDRTADFTIGEAGKYITELQIRALDGISFTDSFDIYINDLFLAHYEDNDKGGEVWDTLTYPVPGTDEHGVEGPVTVRFESVDDPWSSCDTWGQVAVNWVDVGQYVCEREPIGSVPQCGDPEYATGAYNDVNIGDEADEASYHLSYWGPVEPDASSGNWGEGTACEDGNCRVIFAPDEEDPHNRIAVFSMELGTSQYKEMRFRALDGISGTDSFEIYVDGEDEPIYRWLDNGISGGDEIWGDHRVDVSDYHGEHTFTLRSIDTKWGSYPTYGQVAFTNIGIWNYECEPEPVCGNNEMEEGEDCDGTEGVTAGVNFCTPNCQLIPIYDGGHSCPAGTASVKLGDYTISSIDPDGEIVPLETGKTYLFEASGTYLYNKSNENNAADAAYGTRDGWSSVRSDIGIWGTNRGVTSIIGDLGNGIGVIEWDENTSFDTDHIYQKVYTAGSDFGAKFLISDWYSNWYGANCQNQSCMGDNSGGLTLTVFECEEIPSRKDIQGYKWHDEDGDRTTSCELNLATEDPDDEICEPNLEGWKIFIDSNENGVFDEGEPFDITDEDGGYSFDDLPIDTYRVCEVQQEGWVQTYPYGGCYDIELPLVGCDVQAAQPLSRFSDYVPECSFNFGNAEIGIDLEKEVSATSSVGPSSTVTYTLTVTNTGDIPLSGVYVKDALPGGFTYVPDSSELTYLGSTSDFDDPTVDGTGALVWTIGDLLPGEGESKTITYNVTLSADLYSGIYTNIAVAVGYYKGISQDVASSGVGGLLDLFKVEEVYAQTTESQVVAGPKTATVTVDRSLAYSASVGGEVLGASTEVLPATGSNTTLLYIFLALAVAGVALKLFARKGAKFVMKLARVFAMIALIGAMLTGNALAFADTISIQDLPEYTNTDTFRVSYSALSDSAITVKFYILRDGKSEWKEFGGTQTGASGWVQVSGSDIYDGDGKYYIKSVMQVSGASDETSTFVDRSGPSPVSNYWKERIAGGFYKLHWKNPHDDDFSRVMIYRSESSQFTADGTTKVYEIGGNKEEEMYWDNVGLDSNKEYFYAIRALDKAGNASSIVADPETTVTSSSTTPAVVYGEGTGGGFLLPDEDDTEDMDEESGDVLGDENEEEGTLEEDEDSIADQGVFQRAATFARERTKITVGIVAIVGVAYLAYKKFSEGSTKKK</sequence>
<dbReference type="Proteomes" id="UP000034710">
    <property type="component" value="Unassembled WGS sequence"/>
</dbReference>
<keyword evidence="2" id="KW-0812">Transmembrane</keyword>
<feature type="region of interest" description="Disordered" evidence="1">
    <location>
        <begin position="1729"/>
        <end position="1761"/>
    </location>
</feature>
<comment type="caution">
    <text evidence="5">The sequence shown here is derived from an EMBL/GenBank/DDBJ whole genome shotgun (WGS) entry which is preliminary data.</text>
</comment>
<accession>A0A0G0KVA4</accession>
<dbReference type="InterPro" id="IPR001434">
    <property type="entry name" value="OmcB-like_DUF11"/>
</dbReference>
<feature type="compositionally biased region" description="Low complexity" evidence="1">
    <location>
        <begin position="536"/>
        <end position="549"/>
    </location>
</feature>
<evidence type="ECO:0000313" key="5">
    <source>
        <dbReference type="EMBL" id="KKQ82702.1"/>
    </source>
</evidence>
<feature type="region of interest" description="Disordered" evidence="1">
    <location>
        <begin position="515"/>
        <end position="549"/>
    </location>
</feature>
<keyword evidence="2" id="KW-0472">Membrane</keyword>
<keyword evidence="3" id="KW-0732">Signal</keyword>
<dbReference type="InterPro" id="IPR013783">
    <property type="entry name" value="Ig-like_fold"/>
</dbReference>
<gene>
    <name evidence="5" type="ORF">UT06_C0040G0002</name>
</gene>
<dbReference type="InterPro" id="IPR036116">
    <property type="entry name" value="FN3_sf"/>
</dbReference>
<feature type="transmembrane region" description="Helical" evidence="2">
    <location>
        <begin position="1466"/>
        <end position="1484"/>
    </location>
</feature>
<feature type="domain" description="DUF11" evidence="4">
    <location>
        <begin position="1276"/>
        <end position="1387"/>
    </location>
</feature>
<evidence type="ECO:0000256" key="3">
    <source>
        <dbReference type="SAM" id="SignalP"/>
    </source>
</evidence>
<reference evidence="5 6" key="1">
    <citation type="journal article" date="2015" name="Nature">
        <title>rRNA introns, odd ribosomes, and small enigmatic genomes across a large radiation of phyla.</title>
        <authorList>
            <person name="Brown C.T."/>
            <person name="Hug L.A."/>
            <person name="Thomas B.C."/>
            <person name="Sharon I."/>
            <person name="Castelle C.J."/>
            <person name="Singh A."/>
            <person name="Wilkins M.J."/>
            <person name="Williams K.H."/>
            <person name="Banfield J.F."/>
        </authorList>
    </citation>
    <scope>NUCLEOTIDE SEQUENCE [LARGE SCALE GENOMIC DNA]</scope>
</reference>
<dbReference type="NCBIfam" id="TIGR01451">
    <property type="entry name" value="B_ant_repeat"/>
    <property type="match status" value="1"/>
</dbReference>
<dbReference type="SUPFAM" id="SSF117074">
    <property type="entry name" value="Hypothetical protein PA1324"/>
    <property type="match status" value="1"/>
</dbReference>
<feature type="compositionally biased region" description="Pro residues" evidence="1">
    <location>
        <begin position="521"/>
        <end position="535"/>
    </location>
</feature>
<protein>
    <submittedName>
        <fullName evidence="5">Fibrinogen-binding protein-like protein</fullName>
    </submittedName>
</protein>
<dbReference type="EMBL" id="LBVJ01000040">
    <property type="protein sequence ID" value="KKQ82702.1"/>
    <property type="molecule type" value="Genomic_DNA"/>
</dbReference>
<evidence type="ECO:0000259" key="4">
    <source>
        <dbReference type="Pfam" id="PF01345"/>
    </source>
</evidence>
<feature type="region of interest" description="Disordered" evidence="1">
    <location>
        <begin position="373"/>
        <end position="395"/>
    </location>
</feature>
<dbReference type="SUPFAM" id="SSF49265">
    <property type="entry name" value="Fibronectin type III"/>
    <property type="match status" value="1"/>
</dbReference>
<evidence type="ECO:0000256" key="1">
    <source>
        <dbReference type="SAM" id="MobiDB-lite"/>
    </source>
</evidence>
<feature type="region of interest" description="Disordered" evidence="1">
    <location>
        <begin position="60"/>
        <end position="86"/>
    </location>
</feature>
<keyword evidence="2" id="KW-1133">Transmembrane helix</keyword>
<evidence type="ECO:0000313" key="6">
    <source>
        <dbReference type="Proteomes" id="UP000034710"/>
    </source>
</evidence>
<dbReference type="Gene3D" id="2.60.40.10">
    <property type="entry name" value="Immunoglobulins"/>
    <property type="match status" value="3"/>
</dbReference>
<proteinExistence type="predicted"/>
<feature type="transmembrane region" description="Helical" evidence="2">
    <location>
        <begin position="1496"/>
        <end position="1516"/>
    </location>
</feature>
<dbReference type="InterPro" id="IPR047589">
    <property type="entry name" value="DUF11_rpt"/>
</dbReference>